<dbReference type="PANTHER" id="PTHR43201">
    <property type="entry name" value="ACYL-COA SYNTHETASE"/>
    <property type="match status" value="1"/>
</dbReference>
<feature type="domain" description="AMP-dependent synthetase/ligase" evidence="3">
    <location>
        <begin position="489"/>
        <end position="829"/>
    </location>
</feature>
<evidence type="ECO:0000313" key="5">
    <source>
        <dbReference type="Proteomes" id="UP000175989"/>
    </source>
</evidence>
<dbReference type="Pfam" id="PF03966">
    <property type="entry name" value="Trm112p"/>
    <property type="match status" value="1"/>
</dbReference>
<protein>
    <submittedName>
        <fullName evidence="4">3-hydroxybenzoate--CoA/4-hydroxybenzoate--CoA ligase</fullName>
        <ecNumber evidence="4">6.2.1.27</ecNumber>
        <ecNumber evidence="4">6.2.1.37</ecNumber>
    </submittedName>
</protein>
<keyword evidence="5" id="KW-1185">Reference proteome</keyword>
<accession>A0A1E7X7M0</accession>
<dbReference type="RefSeq" id="WP_084640477.1">
    <property type="nucleotide sequence ID" value="NZ_LROM01000016.1"/>
</dbReference>
<dbReference type="SUPFAM" id="SSF56801">
    <property type="entry name" value="Acetyl-CoA synthetase-like"/>
    <property type="match status" value="1"/>
</dbReference>
<name>A0A1E7X7M0_9BURK</name>
<comment type="caution">
    <text evidence="4">The sequence shown here is derived from an EMBL/GenBank/DDBJ whole genome shotgun (WGS) entry which is preliminary data.</text>
</comment>
<dbReference type="EMBL" id="LROM01000016">
    <property type="protein sequence ID" value="OFA09105.1"/>
    <property type="molecule type" value="Genomic_DNA"/>
</dbReference>
<dbReference type="GO" id="GO:0018859">
    <property type="term" value="F:4-hydroxybenzoate-CoA ligase activity"/>
    <property type="evidence" value="ECO:0007669"/>
    <property type="project" value="UniProtKB-EC"/>
</dbReference>
<dbReference type="Gene3D" id="3.30.300.30">
    <property type="match status" value="1"/>
</dbReference>
<dbReference type="OrthoDB" id="9766486at2"/>
<dbReference type="InterPro" id="IPR005651">
    <property type="entry name" value="Trm112-like"/>
</dbReference>
<dbReference type="SUPFAM" id="SSF158997">
    <property type="entry name" value="Trm112p-like"/>
    <property type="match status" value="1"/>
</dbReference>
<comment type="similarity">
    <text evidence="1">Belongs to the ATP-dependent AMP-binding enzyme family.</text>
</comment>
<proteinExistence type="inferred from homology"/>
<dbReference type="Proteomes" id="UP000175989">
    <property type="component" value="Unassembled WGS sequence"/>
</dbReference>
<dbReference type="InterPro" id="IPR000873">
    <property type="entry name" value="AMP-dep_synth/lig_dom"/>
</dbReference>
<evidence type="ECO:0000256" key="1">
    <source>
        <dbReference type="ARBA" id="ARBA00006432"/>
    </source>
</evidence>
<evidence type="ECO:0000259" key="3">
    <source>
        <dbReference type="Pfam" id="PF00501"/>
    </source>
</evidence>
<reference evidence="5" key="1">
    <citation type="journal article" date="2016" name="Front. Microbiol.">
        <title>Molecular Keys to the Janthinobacterium and Duganella spp. Interaction with the Plant Pathogen Fusarium graminearum.</title>
        <authorList>
            <person name="Haack F.S."/>
            <person name="Poehlein A."/>
            <person name="Kroger C."/>
            <person name="Voigt C.A."/>
            <person name="Piepenbring M."/>
            <person name="Bode H.B."/>
            <person name="Daniel R."/>
            <person name="Schafer W."/>
            <person name="Streit W.R."/>
        </authorList>
    </citation>
    <scope>NUCLEOTIDE SEQUENCE [LARGE SCALE GENOMIC DNA]</scope>
    <source>
        <strain evidence="5">T54</strain>
    </source>
</reference>
<dbReference type="Gene3D" id="3.40.50.12780">
    <property type="entry name" value="N-terminal domain of ligase-like"/>
    <property type="match status" value="1"/>
</dbReference>
<dbReference type="GO" id="GO:0006631">
    <property type="term" value="P:fatty acid metabolic process"/>
    <property type="evidence" value="ECO:0007669"/>
    <property type="project" value="TreeGrafter"/>
</dbReference>
<dbReference type="PANTHER" id="PTHR43201:SF5">
    <property type="entry name" value="MEDIUM-CHAIN ACYL-COA LIGASE ACSF2, MITOCHONDRIAL"/>
    <property type="match status" value="1"/>
</dbReference>
<dbReference type="Pfam" id="PF00501">
    <property type="entry name" value="AMP-binding"/>
    <property type="match status" value="1"/>
</dbReference>
<keyword evidence="2 4" id="KW-0436">Ligase</keyword>
<dbReference type="EC" id="6.2.1.27" evidence="4"/>
<sequence length="961" mass="103895">MQTNTFDALACPACRVPLNAGMTITTGLSVQSGVLSCPDCAIHIPVVQGFPMFTEAQLGSATDAHAALPALDAKLAPSADYMSFLHRRHVRRIPDRYAAFQPFNESTRAFYALLDLVRMQLRPGDLILDSWGRTGWSGEMLAALFPEQHVVSIWEGNFDVLGYMGYAHWLAAGRRAPNHDIVFVPPGGPLPFGDGKFALVHGLDSLHRYAPATFIGDLLRIARDDAPIIFPHVHMANSEPSPYFDRGGLIVHGRRHLQRLQAASKRQARSAIVMAEVTLFDAGVHGATTLLNEPDTPHYNGLVALVPPAWENAPLRRADLDFAVPGAHGIVNALLDLDGLNGRAVVDPNALGGLMADLLLRHPCYAGRLERLETQTLAPQQLQILFQLGQMRTMDETAKRLQLPLGHVCDLARAMVNTELLQLAPVSGAMARLQTYYASQIVRPLPQEETFDYLWQLLPALYRDRPLLLCGIDDSAFGVDEVTLLVPTLQQGLRALGVGPGDRVVMLCAQHPEAVLLTWAIWRVGAVVVPLRKELAETPTQLTPLLNRIEPALLVLDRPRHGAAALAACPAVLLDALQDDEAPLPANNTLPELSDLLKGWLELPSESTAHVVQPDDPAVILFTSGSTGTPKGVVHSQRALLHSGQLAATEFGWHDQDLLLSLGDFHTMSGLRNPLVAALFAGAGVYLADETERHGVGKTLQAAQRHGVTVLSTGPAWLAMLDLLPSHLTLHPARLRQILCTGAPLQSTLHAALAQRMQLAIVDYYGLTETGGLCMVFDHAPGADDAAPQAGGRPVGAVVQICDASGAPLPAGQPGELRVHSNQLMLGYWRDAGQTAQVARDNWLYTGDIANHDGHGRITLLGRYDDRLKNEYGDIVHPALLERAVCALPQVREAAITSGPQGLVGMLVVDVGFDMAAFVAACRHQPTADVMPRQWQVQDALPYTAAGKLDRKSLAQSLIKV</sequence>
<dbReference type="AlphaFoldDB" id="A0A1E7X7M0"/>
<evidence type="ECO:0000256" key="2">
    <source>
        <dbReference type="ARBA" id="ARBA00022598"/>
    </source>
</evidence>
<dbReference type="InterPro" id="IPR020845">
    <property type="entry name" value="AMP-binding_CS"/>
</dbReference>
<dbReference type="PROSITE" id="PS00455">
    <property type="entry name" value="AMP_BINDING"/>
    <property type="match status" value="1"/>
</dbReference>
<dbReference type="InterPro" id="IPR045851">
    <property type="entry name" value="AMP-bd_C_sf"/>
</dbReference>
<dbReference type="CDD" id="cd04433">
    <property type="entry name" value="AFD_class_I"/>
    <property type="match status" value="1"/>
</dbReference>
<dbReference type="InterPro" id="IPR042099">
    <property type="entry name" value="ANL_N_sf"/>
</dbReference>
<dbReference type="GO" id="GO:0031956">
    <property type="term" value="F:medium-chain fatty acid-CoA ligase activity"/>
    <property type="evidence" value="ECO:0007669"/>
    <property type="project" value="TreeGrafter"/>
</dbReference>
<dbReference type="EC" id="6.2.1.37" evidence="4"/>
<organism evidence="4 5">
    <name type="scientific">Duganella phyllosphaerae</name>
    <dbReference type="NCBI Taxonomy" id="762836"/>
    <lineage>
        <taxon>Bacteria</taxon>
        <taxon>Pseudomonadati</taxon>
        <taxon>Pseudomonadota</taxon>
        <taxon>Betaproteobacteria</taxon>
        <taxon>Burkholderiales</taxon>
        <taxon>Oxalobacteraceae</taxon>
        <taxon>Telluria group</taxon>
        <taxon>Duganella</taxon>
    </lineage>
</organism>
<evidence type="ECO:0000313" key="4">
    <source>
        <dbReference type="EMBL" id="OFA09105.1"/>
    </source>
</evidence>
<gene>
    <name evidence="4" type="primary">hcl</name>
    <name evidence="4" type="ORF">DUPY_01510</name>
</gene>